<feature type="domain" description="Aminotransferase class V" evidence="14">
    <location>
        <begin position="5"/>
        <end position="366"/>
    </location>
</feature>
<dbReference type="AlphaFoldDB" id="A0A7W8HKK8"/>
<dbReference type="Pfam" id="PF00266">
    <property type="entry name" value="Aminotran_5"/>
    <property type="match status" value="1"/>
</dbReference>
<comment type="caution">
    <text evidence="15">The sequence shown here is derived from an EMBL/GenBank/DDBJ whole genome shotgun (WGS) entry which is preliminary data.</text>
</comment>
<name>A0A7W8HKK8_9BURK</name>
<proteinExistence type="inferred from homology"/>
<evidence type="ECO:0000256" key="2">
    <source>
        <dbReference type="ARBA" id="ARBA00003120"/>
    </source>
</evidence>
<comment type="catalytic activity">
    <reaction evidence="12">
        <text>(sulfur carrier)-H + L-cysteine = (sulfur carrier)-SH + L-alanine</text>
        <dbReference type="Rhea" id="RHEA:43892"/>
        <dbReference type="Rhea" id="RHEA-COMP:14737"/>
        <dbReference type="Rhea" id="RHEA-COMP:14739"/>
        <dbReference type="ChEBI" id="CHEBI:29917"/>
        <dbReference type="ChEBI" id="CHEBI:35235"/>
        <dbReference type="ChEBI" id="CHEBI:57972"/>
        <dbReference type="ChEBI" id="CHEBI:64428"/>
        <dbReference type="EC" id="2.8.1.7"/>
    </reaction>
</comment>
<reference evidence="15 16" key="1">
    <citation type="submission" date="2020-08" db="EMBL/GenBank/DDBJ databases">
        <title>Genomic Encyclopedia of Type Strains, Phase IV (KMG-IV): sequencing the most valuable type-strain genomes for metagenomic binning, comparative biology and taxonomic classification.</title>
        <authorList>
            <person name="Goeker M."/>
        </authorList>
    </citation>
    <scope>NUCLEOTIDE SEQUENCE [LARGE SCALE GENOMIC DNA]</scope>
    <source>
        <strain evidence="15 16">DSM 29781</strain>
    </source>
</reference>
<accession>A0A7W8HKK8</accession>
<protein>
    <recommendedName>
        <fullName evidence="4">cysteine desulfurase</fullName>
        <ecNumber evidence="4">2.8.1.7</ecNumber>
    </recommendedName>
    <alternativeName>
        <fullName evidence="11">Nitrogenase metalloclusters biosynthesis protein NifS</fullName>
    </alternativeName>
</protein>
<dbReference type="EC" id="2.8.1.7" evidence="4"/>
<keyword evidence="16" id="KW-1185">Reference proteome</keyword>
<organism evidence="15 16">
    <name type="scientific">Quisquiliibacterium transsilvanicum</name>
    <dbReference type="NCBI Taxonomy" id="1549638"/>
    <lineage>
        <taxon>Bacteria</taxon>
        <taxon>Pseudomonadati</taxon>
        <taxon>Pseudomonadota</taxon>
        <taxon>Betaproteobacteria</taxon>
        <taxon>Burkholderiales</taxon>
        <taxon>Burkholderiaceae</taxon>
        <taxon>Quisquiliibacterium</taxon>
    </lineage>
</organism>
<evidence type="ECO:0000256" key="9">
    <source>
        <dbReference type="ARBA" id="ARBA00023014"/>
    </source>
</evidence>
<evidence type="ECO:0000256" key="4">
    <source>
        <dbReference type="ARBA" id="ARBA00012239"/>
    </source>
</evidence>
<keyword evidence="8" id="KW-0408">Iron</keyword>
<dbReference type="FunFam" id="3.40.640.10:FF:000084">
    <property type="entry name" value="IscS-like cysteine desulfurase"/>
    <property type="match status" value="1"/>
</dbReference>
<dbReference type="PIRSF" id="PIRSF005572">
    <property type="entry name" value="NifS"/>
    <property type="match status" value="1"/>
</dbReference>
<evidence type="ECO:0000256" key="3">
    <source>
        <dbReference type="ARBA" id="ARBA00006490"/>
    </source>
</evidence>
<keyword evidence="10" id="KW-0535">Nitrogen fixation</keyword>
<evidence type="ECO:0000256" key="1">
    <source>
        <dbReference type="ARBA" id="ARBA00001933"/>
    </source>
</evidence>
<evidence type="ECO:0000256" key="5">
    <source>
        <dbReference type="ARBA" id="ARBA00022679"/>
    </source>
</evidence>
<evidence type="ECO:0000313" key="15">
    <source>
        <dbReference type="EMBL" id="MBB5272850.1"/>
    </source>
</evidence>
<evidence type="ECO:0000259" key="14">
    <source>
        <dbReference type="Pfam" id="PF00266"/>
    </source>
</evidence>
<keyword evidence="6" id="KW-0479">Metal-binding</keyword>
<dbReference type="InterPro" id="IPR016454">
    <property type="entry name" value="Cysteine_dSase"/>
</dbReference>
<comment type="function">
    <text evidence="2">Catalyzes the removal of elemental sulfur atoms from cysteine to produce alanine. Seems to participate in the biosynthesis of the nitrogenase metalloclusters by providing the inorganic sulfur required for the Fe-S core formation.</text>
</comment>
<keyword evidence="9" id="KW-0411">Iron-sulfur</keyword>
<dbReference type="EMBL" id="JACHGB010000005">
    <property type="protein sequence ID" value="MBB5272850.1"/>
    <property type="molecule type" value="Genomic_DNA"/>
</dbReference>
<sequence length="386" mass="39769">MAAPVYLDYNATTPVDPEVAQAMLPFLHEAFGNPSSSHGFGARAKRAVDDARSHVAALIGCAPAQLTFTGSATEASNLALLGVAKAAGRGGRRHLVVSAVEHPAVLEPARALEREGWRLTVLPVDRDGRVSPDAVAAALAPDTALVSVMHANNEVGTIQPIAEIAALTRARGVTLHCDAAQSAGKIAIDVDALGVDLLSLAGHKFYATKGVGALYVRTGTAIEPVLFGADQEQGLRPGTENVPAIVGLGEAARLAARRLPQATQRLRALRDDLHARLQAAVPGLALNGHPEHRLPNTLQVSFPGVAGRALLRRAQDEVAASVGSACHSEQDAVSGVLAAMGLDAARAMGAVRLSVGWMTTSAEIERAAGALVAAWRSLGAAPGLEA</sequence>
<dbReference type="GO" id="GO:0046872">
    <property type="term" value="F:metal ion binding"/>
    <property type="evidence" value="ECO:0007669"/>
    <property type="project" value="UniProtKB-KW"/>
</dbReference>
<comment type="similarity">
    <text evidence="3">Belongs to the class-V pyridoxal-phosphate-dependent aminotransferase family. NifS/IscS subfamily.</text>
</comment>
<dbReference type="PANTHER" id="PTHR11601">
    <property type="entry name" value="CYSTEINE DESULFURYLASE FAMILY MEMBER"/>
    <property type="match status" value="1"/>
</dbReference>
<keyword evidence="5 15" id="KW-0808">Transferase</keyword>
<evidence type="ECO:0000256" key="10">
    <source>
        <dbReference type="ARBA" id="ARBA00023231"/>
    </source>
</evidence>
<dbReference type="GO" id="GO:0051536">
    <property type="term" value="F:iron-sulfur cluster binding"/>
    <property type="evidence" value="ECO:0007669"/>
    <property type="project" value="UniProtKB-KW"/>
</dbReference>
<evidence type="ECO:0000256" key="8">
    <source>
        <dbReference type="ARBA" id="ARBA00023004"/>
    </source>
</evidence>
<comment type="cofactor">
    <cofactor evidence="1 13">
        <name>pyridoxal 5'-phosphate</name>
        <dbReference type="ChEBI" id="CHEBI:597326"/>
    </cofactor>
</comment>
<dbReference type="InterPro" id="IPR015424">
    <property type="entry name" value="PyrdxlP-dep_Trfase"/>
</dbReference>
<dbReference type="PANTHER" id="PTHR11601:SF34">
    <property type="entry name" value="CYSTEINE DESULFURASE"/>
    <property type="match status" value="1"/>
</dbReference>
<evidence type="ECO:0000256" key="6">
    <source>
        <dbReference type="ARBA" id="ARBA00022723"/>
    </source>
</evidence>
<dbReference type="InterPro" id="IPR015422">
    <property type="entry name" value="PyrdxlP-dep_Trfase_small"/>
</dbReference>
<dbReference type="InterPro" id="IPR020578">
    <property type="entry name" value="Aminotrans_V_PyrdxlP_BS"/>
</dbReference>
<dbReference type="GO" id="GO:0031071">
    <property type="term" value="F:cysteine desulfurase activity"/>
    <property type="evidence" value="ECO:0007669"/>
    <property type="project" value="UniProtKB-EC"/>
</dbReference>
<dbReference type="Gene3D" id="3.90.1150.10">
    <property type="entry name" value="Aspartate Aminotransferase, domain 1"/>
    <property type="match status" value="1"/>
</dbReference>
<dbReference type="Gene3D" id="1.10.260.50">
    <property type="match status" value="1"/>
</dbReference>
<evidence type="ECO:0000256" key="7">
    <source>
        <dbReference type="ARBA" id="ARBA00022898"/>
    </source>
</evidence>
<dbReference type="InterPro" id="IPR015421">
    <property type="entry name" value="PyrdxlP-dep_Trfase_major"/>
</dbReference>
<evidence type="ECO:0000256" key="13">
    <source>
        <dbReference type="RuleBase" id="RU004504"/>
    </source>
</evidence>
<dbReference type="Gene3D" id="3.40.640.10">
    <property type="entry name" value="Type I PLP-dependent aspartate aminotransferase-like (Major domain)"/>
    <property type="match status" value="1"/>
</dbReference>
<dbReference type="InterPro" id="IPR000192">
    <property type="entry name" value="Aminotrans_V_dom"/>
</dbReference>
<gene>
    <name evidence="15" type="ORF">HNQ70_002873</name>
</gene>
<dbReference type="SUPFAM" id="SSF53383">
    <property type="entry name" value="PLP-dependent transferases"/>
    <property type="match status" value="1"/>
</dbReference>
<dbReference type="PROSITE" id="PS00595">
    <property type="entry name" value="AA_TRANSFER_CLASS_5"/>
    <property type="match status" value="1"/>
</dbReference>
<keyword evidence="7" id="KW-0663">Pyridoxal phosphate</keyword>
<evidence type="ECO:0000256" key="12">
    <source>
        <dbReference type="ARBA" id="ARBA00050776"/>
    </source>
</evidence>
<dbReference type="Proteomes" id="UP000532440">
    <property type="component" value="Unassembled WGS sequence"/>
</dbReference>
<evidence type="ECO:0000256" key="11">
    <source>
        <dbReference type="ARBA" id="ARBA00031911"/>
    </source>
</evidence>
<evidence type="ECO:0000313" key="16">
    <source>
        <dbReference type="Proteomes" id="UP000532440"/>
    </source>
</evidence>
<dbReference type="RefSeq" id="WP_183968788.1">
    <property type="nucleotide sequence ID" value="NZ_BAABEW010000012.1"/>
</dbReference>